<evidence type="ECO:0000256" key="1">
    <source>
        <dbReference type="SAM" id="MobiDB-lite"/>
    </source>
</evidence>
<accession>A0A0K1EMY5</accession>
<keyword evidence="3" id="KW-1185">Reference proteome</keyword>
<proteinExistence type="predicted"/>
<organism evidence="2 3">
    <name type="scientific">Chondromyces crocatus</name>
    <dbReference type="NCBI Taxonomy" id="52"/>
    <lineage>
        <taxon>Bacteria</taxon>
        <taxon>Pseudomonadati</taxon>
        <taxon>Myxococcota</taxon>
        <taxon>Polyangia</taxon>
        <taxon>Polyangiales</taxon>
        <taxon>Polyangiaceae</taxon>
        <taxon>Chondromyces</taxon>
    </lineage>
</organism>
<dbReference type="Proteomes" id="UP000067626">
    <property type="component" value="Chromosome"/>
</dbReference>
<evidence type="ECO:0000313" key="3">
    <source>
        <dbReference type="Proteomes" id="UP000067626"/>
    </source>
</evidence>
<dbReference type="EMBL" id="CP012159">
    <property type="protein sequence ID" value="AKT42017.1"/>
    <property type="molecule type" value="Genomic_DNA"/>
</dbReference>
<gene>
    <name evidence="2" type="ORF">CMC5_062390</name>
</gene>
<dbReference type="RefSeq" id="WP_050433707.1">
    <property type="nucleotide sequence ID" value="NZ_CP012159.1"/>
</dbReference>
<sequence length="170" mass="18630">MDDMLRAMAMDDMLRAMDDMLRAMDDMLRAMDDALHAMDDDALHALAEQALAGDEAAQEALCRRVPRLLYRGKSAAHEREPRDTGIRLGVAQRDDGEIGAGLGMPYVRKEPRRGAAGGCVLRSCRTAPWATGGCGRTGDRARAVSTWQRRPPPPRPTISAPRIATMRAMT</sequence>
<evidence type="ECO:0000313" key="2">
    <source>
        <dbReference type="EMBL" id="AKT42017.1"/>
    </source>
</evidence>
<feature type="region of interest" description="Disordered" evidence="1">
    <location>
        <begin position="135"/>
        <end position="159"/>
    </location>
</feature>
<dbReference type="STRING" id="52.CMC5_062390"/>
<dbReference type="AlphaFoldDB" id="A0A0K1EMY5"/>
<name>A0A0K1EMY5_CHOCO</name>
<dbReference type="KEGG" id="ccro:CMC5_062390"/>
<reference evidence="2 3" key="1">
    <citation type="submission" date="2015-07" db="EMBL/GenBank/DDBJ databases">
        <title>Genome analysis of myxobacterium Chondromyces crocatus Cm c5 reveals a high potential for natural compound synthesis and the genetic basis for the loss of fruiting body formation.</title>
        <authorList>
            <person name="Zaburannyi N."/>
            <person name="Bunk B."/>
            <person name="Maier J."/>
            <person name="Overmann J."/>
            <person name="Mueller R."/>
        </authorList>
    </citation>
    <scope>NUCLEOTIDE SEQUENCE [LARGE SCALE GENOMIC DNA]</scope>
    <source>
        <strain evidence="2 3">Cm c5</strain>
    </source>
</reference>
<protein>
    <submittedName>
        <fullName evidence="2">Uncharacterized protein</fullName>
    </submittedName>
</protein>